<evidence type="ECO:0000256" key="1">
    <source>
        <dbReference type="SAM" id="Phobius"/>
    </source>
</evidence>
<dbReference type="Pfam" id="PF14023">
    <property type="entry name" value="Bestrophin-like"/>
    <property type="match status" value="1"/>
</dbReference>
<keyword evidence="3" id="KW-1185">Reference proteome</keyword>
<dbReference type="OrthoDB" id="272864at2"/>
<proteinExistence type="predicted"/>
<comment type="caution">
    <text evidence="2">The sequence shown here is derived from an EMBL/GenBank/DDBJ whole genome shotgun (WGS) entry which is preliminary data.</text>
</comment>
<dbReference type="EMBL" id="QCYH01000005">
    <property type="protein sequence ID" value="PVA10085.1"/>
    <property type="molecule type" value="Genomic_DNA"/>
</dbReference>
<dbReference type="InterPro" id="IPR025333">
    <property type="entry name" value="DUF4239"/>
</dbReference>
<evidence type="ECO:0008006" key="4">
    <source>
        <dbReference type="Google" id="ProtNLM"/>
    </source>
</evidence>
<dbReference type="Proteomes" id="UP000244446">
    <property type="component" value="Unassembled WGS sequence"/>
</dbReference>
<feature type="transmembrane region" description="Helical" evidence="1">
    <location>
        <begin position="191"/>
        <end position="216"/>
    </location>
</feature>
<organism evidence="2 3">
    <name type="scientific">Pelagivirga sediminicola</name>
    <dbReference type="NCBI Taxonomy" id="2170575"/>
    <lineage>
        <taxon>Bacteria</taxon>
        <taxon>Pseudomonadati</taxon>
        <taxon>Pseudomonadota</taxon>
        <taxon>Alphaproteobacteria</taxon>
        <taxon>Rhodobacterales</taxon>
        <taxon>Paracoccaceae</taxon>
        <taxon>Pelagivirga</taxon>
    </lineage>
</organism>
<feature type="transmembrane region" description="Helical" evidence="1">
    <location>
        <begin position="222"/>
        <end position="239"/>
    </location>
</feature>
<accession>A0A2T7G6M7</accession>
<dbReference type="AlphaFoldDB" id="A0A2T7G6M7"/>
<protein>
    <recommendedName>
        <fullName evidence="4">DUF4239 domain-containing protein</fullName>
    </recommendedName>
</protein>
<keyword evidence="1" id="KW-0472">Membrane</keyword>
<keyword evidence="1" id="KW-1133">Transmembrane helix</keyword>
<evidence type="ECO:0000313" key="3">
    <source>
        <dbReference type="Proteomes" id="UP000244446"/>
    </source>
</evidence>
<evidence type="ECO:0000313" key="2">
    <source>
        <dbReference type="EMBL" id="PVA10085.1"/>
    </source>
</evidence>
<keyword evidence="1" id="KW-0812">Transmembrane</keyword>
<feature type="transmembrane region" description="Helical" evidence="1">
    <location>
        <begin position="7"/>
        <end position="34"/>
    </location>
</feature>
<gene>
    <name evidence="2" type="ORF">DC366_10555</name>
</gene>
<feature type="transmembrane region" description="Helical" evidence="1">
    <location>
        <begin position="54"/>
        <end position="73"/>
    </location>
</feature>
<dbReference type="RefSeq" id="WP_108692168.1">
    <property type="nucleotide sequence ID" value="NZ_QCYH01000005.1"/>
</dbReference>
<sequence>MSGPRELLYDIPSAVIALGLLAAMLLAMFGAYLIGTRNQRNRTEEGRSQTTAVQGSMLGLLALLLGFTFSLGLSRHDSRSTAVVSEANAIGTAWLRADYLPDDLRAAAKDDLRRYTRLRLEAAEVSADQHQRRKRLIANAEGAFGELWEQAAAHAADKGGPAAVSYAASLNDMIDALGARDAAIERHVPEIVLFMLFGTFILSGAMLGFSSGLAAARPATPVYLMLGLIVLLVFMIIDLDRPRRGLIEVDQRPLAALLDSMKAK</sequence>
<reference evidence="2 3" key="1">
    <citation type="submission" date="2018-04" db="EMBL/GenBank/DDBJ databases">
        <title>Pelagivirga bohaiensis gen. nov., sp. nov., a bacterium isolated from the Bohai Sea.</title>
        <authorList>
            <person name="Ji X."/>
        </authorList>
    </citation>
    <scope>NUCLEOTIDE SEQUENCE [LARGE SCALE GENOMIC DNA]</scope>
    <source>
        <strain evidence="2 3">BH-SD19</strain>
    </source>
</reference>
<name>A0A2T7G6M7_9RHOB</name>